<evidence type="ECO:0000313" key="2">
    <source>
        <dbReference type="Proteomes" id="UP000275408"/>
    </source>
</evidence>
<accession>A0A3M6UET7</accession>
<name>A0A3M6UET7_POCDA</name>
<organism evidence="1 2">
    <name type="scientific">Pocillopora damicornis</name>
    <name type="common">Cauliflower coral</name>
    <name type="synonym">Millepora damicornis</name>
    <dbReference type="NCBI Taxonomy" id="46731"/>
    <lineage>
        <taxon>Eukaryota</taxon>
        <taxon>Metazoa</taxon>
        <taxon>Cnidaria</taxon>
        <taxon>Anthozoa</taxon>
        <taxon>Hexacorallia</taxon>
        <taxon>Scleractinia</taxon>
        <taxon>Astrocoeniina</taxon>
        <taxon>Pocilloporidae</taxon>
        <taxon>Pocillopora</taxon>
    </lineage>
</organism>
<dbReference type="Proteomes" id="UP000275408">
    <property type="component" value="Unassembled WGS sequence"/>
</dbReference>
<comment type="caution">
    <text evidence="1">The sequence shown here is derived from an EMBL/GenBank/DDBJ whole genome shotgun (WGS) entry which is preliminary data.</text>
</comment>
<dbReference type="OrthoDB" id="5984577at2759"/>
<dbReference type="EMBL" id="RCHS01001678">
    <property type="protein sequence ID" value="RMX52193.1"/>
    <property type="molecule type" value="Genomic_DNA"/>
</dbReference>
<keyword evidence="2" id="KW-1185">Reference proteome</keyword>
<sequence length="255" mass="29739">MDFNSQCLTLESSMKLSRSFQASYTIKSHVICKYRAARQYLNCSRLYSLNRQCQKQIANRQLIPPKCNKRFLSREELVDQVAQEQVRRKHAEEKERYWHNKYHSEALVVDEENSEDLDSMKNLEIVVRNGKHKFAAFVELGEAHDHMEKLMGNAKPSLATRVLQFIFLSDCGFRFAMAQFPSGHFSPTNIYLQFWKAVQKMTETGLNISWCILDGADCNHQFIKLHFDKDPVASNFVTRNLYTGPMMFIMDCKSN</sequence>
<gene>
    <name evidence="1" type="ORF">pdam_00024089</name>
</gene>
<proteinExistence type="predicted"/>
<protein>
    <submittedName>
        <fullName evidence="1">Uncharacterized protein</fullName>
    </submittedName>
</protein>
<evidence type="ECO:0000313" key="1">
    <source>
        <dbReference type="EMBL" id="RMX52193.1"/>
    </source>
</evidence>
<reference evidence="1 2" key="1">
    <citation type="journal article" date="2018" name="Sci. Rep.">
        <title>Comparative analysis of the Pocillopora damicornis genome highlights role of immune system in coral evolution.</title>
        <authorList>
            <person name="Cunning R."/>
            <person name="Bay R.A."/>
            <person name="Gillette P."/>
            <person name="Baker A.C."/>
            <person name="Traylor-Knowles N."/>
        </authorList>
    </citation>
    <scope>NUCLEOTIDE SEQUENCE [LARGE SCALE GENOMIC DNA]</scope>
    <source>
        <strain evidence="1">RSMAS</strain>
        <tissue evidence="1">Whole animal</tissue>
    </source>
</reference>
<dbReference type="AlphaFoldDB" id="A0A3M6UET7"/>